<accession>A0ABR1VSH3</accession>
<proteinExistence type="predicted"/>
<feature type="compositionally biased region" description="Low complexity" evidence="1">
    <location>
        <begin position="34"/>
        <end position="48"/>
    </location>
</feature>
<comment type="caution">
    <text evidence="2">The sequence shown here is derived from an EMBL/GenBank/DDBJ whole genome shotgun (WGS) entry which is preliminary data.</text>
</comment>
<dbReference type="Proteomes" id="UP001480595">
    <property type="component" value="Unassembled WGS sequence"/>
</dbReference>
<feature type="compositionally biased region" description="Basic and acidic residues" evidence="1">
    <location>
        <begin position="49"/>
        <end position="77"/>
    </location>
</feature>
<feature type="region of interest" description="Disordered" evidence="1">
    <location>
        <begin position="33"/>
        <end position="83"/>
    </location>
</feature>
<keyword evidence="3" id="KW-1185">Reference proteome</keyword>
<gene>
    <name evidence="2" type="ORF">PG994_005104</name>
</gene>
<dbReference type="GeneID" id="92089576"/>
<protein>
    <submittedName>
        <fullName evidence="2">Uncharacterized protein</fullName>
    </submittedName>
</protein>
<reference evidence="2 3" key="1">
    <citation type="submission" date="2023-01" db="EMBL/GenBank/DDBJ databases">
        <title>Analysis of 21 Apiospora genomes using comparative genomics revels a genus with tremendous synthesis potential of carbohydrate active enzymes and secondary metabolites.</title>
        <authorList>
            <person name="Sorensen T."/>
        </authorList>
    </citation>
    <scope>NUCLEOTIDE SEQUENCE [LARGE SCALE GENOMIC DNA]</scope>
    <source>
        <strain evidence="2 3">CBS 135458</strain>
    </source>
</reference>
<dbReference type="EMBL" id="JAQQWL010000005">
    <property type="protein sequence ID" value="KAK8074205.1"/>
    <property type="molecule type" value="Genomic_DNA"/>
</dbReference>
<dbReference type="RefSeq" id="XP_066718680.1">
    <property type="nucleotide sequence ID" value="XM_066856513.1"/>
</dbReference>
<name>A0ABR1VSH3_9PEZI</name>
<evidence type="ECO:0000256" key="1">
    <source>
        <dbReference type="SAM" id="MobiDB-lite"/>
    </source>
</evidence>
<evidence type="ECO:0000313" key="2">
    <source>
        <dbReference type="EMBL" id="KAK8074205.1"/>
    </source>
</evidence>
<evidence type="ECO:0000313" key="3">
    <source>
        <dbReference type="Proteomes" id="UP001480595"/>
    </source>
</evidence>
<sequence>MQRQTPNRESLLTRYVRYLVNENAFGHPTVAIDATSGASSSSEDSVAVVKRDKKESGDKTKSEKIAIESEESPHECCSRPAHGPQFEESILSAVGDLIDSQLRAEVPKLVEKAVHEALQDAAKEEINNPPDPEEGDMVKVITSRLKELDEDTLESVFMQRSMVEILKRLVKRAESDMELMEWEKI</sequence>
<organism evidence="2 3">
    <name type="scientific">Apiospora phragmitis</name>
    <dbReference type="NCBI Taxonomy" id="2905665"/>
    <lineage>
        <taxon>Eukaryota</taxon>
        <taxon>Fungi</taxon>
        <taxon>Dikarya</taxon>
        <taxon>Ascomycota</taxon>
        <taxon>Pezizomycotina</taxon>
        <taxon>Sordariomycetes</taxon>
        <taxon>Xylariomycetidae</taxon>
        <taxon>Amphisphaeriales</taxon>
        <taxon>Apiosporaceae</taxon>
        <taxon>Apiospora</taxon>
    </lineage>
</organism>